<name>A0A2T2NT61_CORCC</name>
<keyword evidence="8" id="KW-0539">Nucleus</keyword>
<dbReference type="InterPro" id="IPR006083">
    <property type="entry name" value="PRK/URK"/>
</dbReference>
<evidence type="ECO:0000256" key="3">
    <source>
        <dbReference type="ARBA" id="ARBA00022490"/>
    </source>
</evidence>
<proteinExistence type="inferred from homology"/>
<evidence type="ECO:0000259" key="11">
    <source>
        <dbReference type="Pfam" id="PF00485"/>
    </source>
</evidence>
<gene>
    <name evidence="12" type="ORF">BS50DRAFT_571860</name>
</gene>
<protein>
    <submittedName>
        <fullName evidence="12">P-loop containing nucleoside triphosphate hydrolase protein</fullName>
    </submittedName>
</protein>
<feature type="region of interest" description="Disordered" evidence="10">
    <location>
        <begin position="1"/>
        <end position="27"/>
    </location>
</feature>
<dbReference type="GO" id="GO:0005634">
    <property type="term" value="C:nucleus"/>
    <property type="evidence" value="ECO:0007669"/>
    <property type="project" value="UniProtKB-SubCell"/>
</dbReference>
<evidence type="ECO:0000256" key="9">
    <source>
        <dbReference type="ARBA" id="ARBA00061312"/>
    </source>
</evidence>
<evidence type="ECO:0000256" key="5">
    <source>
        <dbReference type="ARBA" id="ARBA00022741"/>
    </source>
</evidence>
<dbReference type="SUPFAM" id="SSF52540">
    <property type="entry name" value="P-loop containing nucleoside triphosphate hydrolases"/>
    <property type="match status" value="1"/>
</dbReference>
<dbReference type="STRING" id="1448308.A0A2T2NT61"/>
<dbReference type="Proteomes" id="UP000240883">
    <property type="component" value="Unassembled WGS sequence"/>
</dbReference>
<comment type="similarity">
    <text evidence="9">Belongs to the GLYK kinase family.</text>
</comment>
<dbReference type="PANTHER" id="PTHR10285">
    <property type="entry name" value="URIDINE KINASE"/>
    <property type="match status" value="1"/>
</dbReference>
<evidence type="ECO:0000256" key="4">
    <source>
        <dbReference type="ARBA" id="ARBA00022679"/>
    </source>
</evidence>
<keyword evidence="6" id="KW-0418">Kinase</keyword>
<keyword evidence="13" id="KW-1185">Reference proteome</keyword>
<keyword evidence="3" id="KW-0963">Cytoplasm</keyword>
<dbReference type="AlphaFoldDB" id="A0A2T2NT61"/>
<feature type="domain" description="Phosphoribulokinase/uridine kinase" evidence="11">
    <location>
        <begin position="102"/>
        <end position="226"/>
    </location>
</feature>
<accession>A0A2T2NT61</accession>
<keyword evidence="5" id="KW-0547">Nucleotide-binding</keyword>
<evidence type="ECO:0000256" key="7">
    <source>
        <dbReference type="ARBA" id="ARBA00022840"/>
    </source>
</evidence>
<dbReference type="Pfam" id="PF00485">
    <property type="entry name" value="PRK"/>
    <property type="match status" value="1"/>
</dbReference>
<dbReference type="GO" id="GO:0016787">
    <property type="term" value="F:hydrolase activity"/>
    <property type="evidence" value="ECO:0007669"/>
    <property type="project" value="UniProtKB-KW"/>
</dbReference>
<dbReference type="InterPro" id="IPR027417">
    <property type="entry name" value="P-loop_NTPase"/>
</dbReference>
<evidence type="ECO:0000313" key="13">
    <source>
        <dbReference type="Proteomes" id="UP000240883"/>
    </source>
</evidence>
<evidence type="ECO:0000256" key="2">
    <source>
        <dbReference type="ARBA" id="ARBA00004496"/>
    </source>
</evidence>
<dbReference type="OrthoDB" id="347435at2759"/>
<comment type="subcellular location">
    <subcellularLocation>
        <location evidence="2">Cytoplasm</location>
    </subcellularLocation>
    <subcellularLocation>
        <location evidence="1">Nucleus</location>
    </subcellularLocation>
</comment>
<dbReference type="GO" id="GO:0016301">
    <property type="term" value="F:kinase activity"/>
    <property type="evidence" value="ECO:0007669"/>
    <property type="project" value="UniProtKB-KW"/>
</dbReference>
<keyword evidence="4" id="KW-0808">Transferase</keyword>
<dbReference type="GO" id="GO:0005737">
    <property type="term" value="C:cytoplasm"/>
    <property type="evidence" value="ECO:0007669"/>
    <property type="project" value="UniProtKB-SubCell"/>
</dbReference>
<evidence type="ECO:0000256" key="8">
    <source>
        <dbReference type="ARBA" id="ARBA00023242"/>
    </source>
</evidence>
<evidence type="ECO:0000256" key="10">
    <source>
        <dbReference type="SAM" id="MobiDB-lite"/>
    </source>
</evidence>
<dbReference type="GO" id="GO:0005524">
    <property type="term" value="F:ATP binding"/>
    <property type="evidence" value="ECO:0007669"/>
    <property type="project" value="UniProtKB-KW"/>
</dbReference>
<evidence type="ECO:0000256" key="6">
    <source>
        <dbReference type="ARBA" id="ARBA00022777"/>
    </source>
</evidence>
<dbReference type="FunFam" id="3.40.50.300:FF:001691">
    <property type="entry name" value="Probable ATP-dependent kinase TDA10"/>
    <property type="match status" value="1"/>
</dbReference>
<keyword evidence="7" id="KW-0067">ATP-binding</keyword>
<dbReference type="EMBL" id="KZ678133">
    <property type="protein sequence ID" value="PSN68635.1"/>
    <property type="molecule type" value="Genomic_DNA"/>
</dbReference>
<sequence>MATHGGARRVQDGESKPGELLPLASPALPPDHECAGSAALRYRAGVLKTAWWSPLDAVHQLDTIPWLHYPAMASLEPNIRRVLDILIPQIHARRKSTPQPIILGITGLQGSGKSTWASKIVSLLTNEQHLNTVTISLDDLYKTHADLVSRRDRDPENKLYRTRGQPGTHDEQLAGRFFNLLRDYQGGEDLRIPSFDKSKFNGDGDRAPKEEWPVITTKPDVVVFEGWCVGFRPLPEADVEQSYRLAKERKLVVNTPAQHQLAHLLEVNDSLRRYCDTFMGPQHFDFMIHIDTDDIRNVFTWRLQQEHRLIEAKGTGMTDDQVRAFIGGYMPGYELYLDGLRAGFFGGESGRQIRVVLNNEREVEKMEQL</sequence>
<organism evidence="12 13">
    <name type="scientific">Corynespora cassiicola Philippines</name>
    <dbReference type="NCBI Taxonomy" id="1448308"/>
    <lineage>
        <taxon>Eukaryota</taxon>
        <taxon>Fungi</taxon>
        <taxon>Dikarya</taxon>
        <taxon>Ascomycota</taxon>
        <taxon>Pezizomycotina</taxon>
        <taxon>Dothideomycetes</taxon>
        <taxon>Pleosporomycetidae</taxon>
        <taxon>Pleosporales</taxon>
        <taxon>Corynesporascaceae</taxon>
        <taxon>Corynespora</taxon>
    </lineage>
</organism>
<dbReference type="Gene3D" id="3.40.50.300">
    <property type="entry name" value="P-loop containing nucleotide triphosphate hydrolases"/>
    <property type="match status" value="1"/>
</dbReference>
<evidence type="ECO:0000313" key="12">
    <source>
        <dbReference type="EMBL" id="PSN68635.1"/>
    </source>
</evidence>
<evidence type="ECO:0000256" key="1">
    <source>
        <dbReference type="ARBA" id="ARBA00004123"/>
    </source>
</evidence>
<reference evidence="12 13" key="1">
    <citation type="journal article" date="2018" name="Front. Microbiol.">
        <title>Genome-Wide Analysis of Corynespora cassiicola Leaf Fall Disease Putative Effectors.</title>
        <authorList>
            <person name="Lopez D."/>
            <person name="Ribeiro S."/>
            <person name="Label P."/>
            <person name="Fumanal B."/>
            <person name="Venisse J.S."/>
            <person name="Kohler A."/>
            <person name="de Oliveira R.R."/>
            <person name="Labutti K."/>
            <person name="Lipzen A."/>
            <person name="Lail K."/>
            <person name="Bauer D."/>
            <person name="Ohm R.A."/>
            <person name="Barry K.W."/>
            <person name="Spatafora J."/>
            <person name="Grigoriev I.V."/>
            <person name="Martin F.M."/>
            <person name="Pujade-Renaud V."/>
        </authorList>
    </citation>
    <scope>NUCLEOTIDE SEQUENCE [LARGE SCALE GENOMIC DNA]</scope>
    <source>
        <strain evidence="12 13">Philippines</strain>
    </source>
</reference>
<keyword evidence="12" id="KW-0378">Hydrolase</keyword>